<accession>A0A857D2H0</accession>
<dbReference type="PROSITE" id="PS50077">
    <property type="entry name" value="HEAT_REPEAT"/>
    <property type="match status" value="1"/>
</dbReference>
<dbReference type="SMART" id="SM00567">
    <property type="entry name" value="EZ_HEAT"/>
    <property type="match status" value="3"/>
</dbReference>
<dbReference type="SUPFAM" id="SSF48452">
    <property type="entry name" value="TPR-like"/>
    <property type="match status" value="1"/>
</dbReference>
<proteinExistence type="predicted"/>
<keyword evidence="2" id="KW-0605">Phycobilisome</keyword>
<gene>
    <name evidence="4" type="ORF">GQR42_08210</name>
</gene>
<protein>
    <recommendedName>
        <fullName evidence="6">HEAT repeat domain-containing protein</fullName>
    </recommendedName>
</protein>
<dbReference type="InterPro" id="IPR016024">
    <property type="entry name" value="ARM-type_fold"/>
</dbReference>
<keyword evidence="1" id="KW-0042">Antenna complex</keyword>
<dbReference type="Gene3D" id="1.25.40.10">
    <property type="entry name" value="Tetratricopeptide repeat domain"/>
    <property type="match status" value="1"/>
</dbReference>
<evidence type="ECO:0008006" key="6">
    <source>
        <dbReference type="Google" id="ProtNLM"/>
    </source>
</evidence>
<dbReference type="Pfam" id="PF13646">
    <property type="entry name" value="HEAT_2"/>
    <property type="match status" value="1"/>
</dbReference>
<sequence>MVVRRYAAEALVRIGQPSVEPLIAALKDEDVVVRRAAAEALGKIGGELAIEPLVAVLKDEDVDVRRSATEALGKIGDGRVVEPLIVALGGQNVRQAAAAAFTTKESQKREYEIILEREPDNQIALQGLLKVQMEMQDFQGASTTLEKLIALNPEETAYQAMYQSIKRHLNSPVEDSKANLKH</sequence>
<evidence type="ECO:0000256" key="2">
    <source>
        <dbReference type="ARBA" id="ARBA00022738"/>
    </source>
</evidence>
<name>A0A857D2H0_MICAE</name>
<dbReference type="Pfam" id="PF14559">
    <property type="entry name" value="TPR_19"/>
    <property type="match status" value="1"/>
</dbReference>
<dbReference type="Gene3D" id="1.25.10.10">
    <property type="entry name" value="Leucine-rich Repeat Variant"/>
    <property type="match status" value="2"/>
</dbReference>
<dbReference type="InterPro" id="IPR021133">
    <property type="entry name" value="HEAT_type_2"/>
</dbReference>
<dbReference type="EMBL" id="CP046973">
    <property type="protein sequence ID" value="QGZ89549.1"/>
    <property type="molecule type" value="Genomic_DNA"/>
</dbReference>
<evidence type="ECO:0000313" key="5">
    <source>
        <dbReference type="Proteomes" id="UP000438345"/>
    </source>
</evidence>
<dbReference type="InterPro" id="IPR011990">
    <property type="entry name" value="TPR-like_helical_dom_sf"/>
</dbReference>
<dbReference type="AlphaFoldDB" id="A0A857D2H0"/>
<evidence type="ECO:0000256" key="3">
    <source>
        <dbReference type="ARBA" id="ARBA00045876"/>
    </source>
</evidence>
<dbReference type="InterPro" id="IPR011989">
    <property type="entry name" value="ARM-like"/>
</dbReference>
<organism evidence="4 5">
    <name type="scientific">Microcystis aeruginosa FD4</name>
    <dbReference type="NCBI Taxonomy" id="2686288"/>
    <lineage>
        <taxon>Bacteria</taxon>
        <taxon>Bacillati</taxon>
        <taxon>Cyanobacteriota</taxon>
        <taxon>Cyanophyceae</taxon>
        <taxon>Oscillatoriophycideae</taxon>
        <taxon>Chroococcales</taxon>
        <taxon>Microcystaceae</taxon>
        <taxon>Microcystis</taxon>
    </lineage>
</organism>
<evidence type="ECO:0000313" key="4">
    <source>
        <dbReference type="EMBL" id="QGZ89549.1"/>
    </source>
</evidence>
<evidence type="ECO:0000256" key="1">
    <source>
        <dbReference type="ARBA" id="ARBA00022549"/>
    </source>
</evidence>
<comment type="function">
    <text evidence="3">Catalyzes the hydroxylation of the N(6)-(4-aminobutyl)-L-lysine intermediate produced by deoxyhypusine synthase/DHPS on a critical lysine of the eukaryotic translation initiation factor 5A/eIF-5A. This is the second step of the post-translational modification of that lysine into an unusual amino acid residue named hypusine. Hypusination is unique to mature eIF-5A factor and is essential for its function.</text>
</comment>
<reference evidence="4 5" key="1">
    <citation type="submission" date="2019-12" db="EMBL/GenBank/DDBJ databases">
        <title>Complete genome sequence of Microcystis aeruginosa strain FD4.</title>
        <authorList>
            <person name="Urakawa H."/>
        </authorList>
    </citation>
    <scope>NUCLEOTIDE SEQUENCE [LARGE SCALE GENOMIC DNA]</scope>
    <source>
        <strain evidence="4 5">FD4</strain>
    </source>
</reference>
<dbReference type="PANTHER" id="PTHR12697:SF5">
    <property type="entry name" value="DEOXYHYPUSINE HYDROXYLASE"/>
    <property type="match status" value="1"/>
</dbReference>
<dbReference type="GO" id="GO:0030089">
    <property type="term" value="C:phycobilisome"/>
    <property type="evidence" value="ECO:0007669"/>
    <property type="project" value="UniProtKB-KW"/>
</dbReference>
<dbReference type="InterPro" id="IPR004155">
    <property type="entry name" value="PBS_lyase_HEAT"/>
</dbReference>
<dbReference type="PANTHER" id="PTHR12697">
    <property type="entry name" value="PBS LYASE HEAT-LIKE PROTEIN"/>
    <property type="match status" value="1"/>
</dbReference>
<dbReference type="SUPFAM" id="SSF48371">
    <property type="entry name" value="ARM repeat"/>
    <property type="match status" value="1"/>
</dbReference>
<dbReference type="GO" id="GO:0016491">
    <property type="term" value="F:oxidoreductase activity"/>
    <property type="evidence" value="ECO:0007669"/>
    <property type="project" value="TreeGrafter"/>
</dbReference>
<dbReference type="Proteomes" id="UP000438345">
    <property type="component" value="Chromosome"/>
</dbReference>